<dbReference type="AlphaFoldDB" id="A0A9W4U063"/>
<name>A0A9W4U063_9ASCO</name>
<keyword evidence="3" id="KW-1185">Reference proteome</keyword>
<evidence type="ECO:0000313" key="2">
    <source>
        <dbReference type="EMBL" id="CAI5759760.1"/>
    </source>
</evidence>
<dbReference type="OrthoDB" id="3998031at2759"/>
<reference evidence="2" key="1">
    <citation type="submission" date="2022-12" db="EMBL/GenBank/DDBJ databases">
        <authorList>
            <person name="Brejova B."/>
        </authorList>
    </citation>
    <scope>NUCLEOTIDE SEQUENCE</scope>
</reference>
<accession>A0A9W4U063</accession>
<feature type="region of interest" description="Disordered" evidence="1">
    <location>
        <begin position="83"/>
        <end position="103"/>
    </location>
</feature>
<evidence type="ECO:0000256" key="1">
    <source>
        <dbReference type="SAM" id="MobiDB-lite"/>
    </source>
</evidence>
<protein>
    <submittedName>
        <fullName evidence="2">Uncharacterized protein</fullName>
    </submittedName>
</protein>
<sequence length="190" mass="21558">MFFILLVFISLVISTPPACFLSCMSEIAISKCSSLSNLTCCCINEDSIIGCLIDICPYGVFLSARDHYLGTCLEHGKPTITNPEPPEPIYPKNKPNNISTTKIESKPTKKSSLPLELICECKSKHQLTNFDEYFIIRKPRNESTFHFINGDKKKIFINNQIDYSNDSLIFKIEDLDIDPKIRSSRDKLIN</sequence>
<evidence type="ECO:0000313" key="3">
    <source>
        <dbReference type="Proteomes" id="UP001152885"/>
    </source>
</evidence>
<proteinExistence type="predicted"/>
<dbReference type="EMBL" id="CANTUO010000005">
    <property type="protein sequence ID" value="CAI5759760.1"/>
    <property type="molecule type" value="Genomic_DNA"/>
</dbReference>
<dbReference type="Proteomes" id="UP001152885">
    <property type="component" value="Unassembled WGS sequence"/>
</dbReference>
<gene>
    <name evidence="2" type="ORF">CANVERA_P4272</name>
</gene>
<comment type="caution">
    <text evidence="2">The sequence shown here is derived from an EMBL/GenBank/DDBJ whole genome shotgun (WGS) entry which is preliminary data.</text>
</comment>
<organism evidence="2 3">
    <name type="scientific">Candida verbasci</name>
    <dbReference type="NCBI Taxonomy" id="1227364"/>
    <lineage>
        <taxon>Eukaryota</taxon>
        <taxon>Fungi</taxon>
        <taxon>Dikarya</taxon>
        <taxon>Ascomycota</taxon>
        <taxon>Saccharomycotina</taxon>
        <taxon>Pichiomycetes</taxon>
        <taxon>Debaryomycetaceae</taxon>
        <taxon>Candida/Lodderomyces clade</taxon>
        <taxon>Candida</taxon>
    </lineage>
</organism>